<organism evidence="4 5">
    <name type="scientific">Streptomyces polyrhachis</name>
    <dbReference type="NCBI Taxonomy" id="1282885"/>
    <lineage>
        <taxon>Bacteria</taxon>
        <taxon>Bacillati</taxon>
        <taxon>Actinomycetota</taxon>
        <taxon>Actinomycetes</taxon>
        <taxon>Kitasatosporales</taxon>
        <taxon>Streptomycetaceae</taxon>
        <taxon>Streptomyces</taxon>
    </lineage>
</organism>
<dbReference type="PANTHER" id="PTHR22789">
    <property type="entry name" value="FUCULOSE PHOSPHATE ALDOLASE"/>
    <property type="match status" value="1"/>
</dbReference>
<dbReference type="SUPFAM" id="SSF53639">
    <property type="entry name" value="AraD/HMP-PK domain-like"/>
    <property type="match status" value="1"/>
</dbReference>
<keyword evidence="5" id="KW-1185">Reference proteome</keyword>
<dbReference type="InterPro" id="IPR001303">
    <property type="entry name" value="Aldolase_II/adducin_N"/>
</dbReference>
<evidence type="ECO:0000256" key="2">
    <source>
        <dbReference type="ARBA" id="ARBA00023239"/>
    </source>
</evidence>
<reference evidence="5" key="1">
    <citation type="journal article" date="2019" name="Int. J. Syst. Evol. Microbiol.">
        <title>The Global Catalogue of Microorganisms (GCM) 10K type strain sequencing project: providing services to taxonomists for standard genome sequencing and annotation.</title>
        <authorList>
            <consortium name="The Broad Institute Genomics Platform"/>
            <consortium name="The Broad Institute Genome Sequencing Center for Infectious Disease"/>
            <person name="Wu L."/>
            <person name="Ma J."/>
        </authorList>
    </citation>
    <scope>NUCLEOTIDE SEQUENCE [LARGE SCALE GENOMIC DNA]</scope>
    <source>
        <strain evidence="5">CGMCC 1.13681</strain>
    </source>
</reference>
<feature type="domain" description="Class II aldolase/adducin N-terminal" evidence="3">
    <location>
        <begin position="14"/>
        <end position="188"/>
    </location>
</feature>
<accession>A0ABW2GG49</accession>
<comment type="caution">
    <text evidence="4">The sequence shown here is derived from an EMBL/GenBank/DDBJ whole genome shotgun (WGS) entry which is preliminary data.</text>
</comment>
<dbReference type="EMBL" id="JBHSZO010000024">
    <property type="protein sequence ID" value="MFC7219713.1"/>
    <property type="molecule type" value="Genomic_DNA"/>
</dbReference>
<sequence>MEQLNSVDRQAAWTRLLEIARRTADEGLIVGTAGNVSVRVGDEILVTPSGIPYDRLGPGDLTAVSPDGRRTAGTLRPTSELPMHLALYAAAPEARAIVHTHAVHATAVSTLVRELPPIHYMTAALGGPVRVAPYARYGSQELAAGMREALRDRSACLLRNHGTMAYGASLDQAYERTALLEWLCRLWLTANSVPGMTPALLDPAEVAAVGEQLRGYGQR</sequence>
<name>A0ABW2GG49_9ACTN</name>
<proteinExistence type="predicted"/>
<gene>
    <name evidence="4" type="ORF">ACFQLX_16310</name>
</gene>
<dbReference type="PANTHER" id="PTHR22789:SF0">
    <property type="entry name" value="3-OXO-TETRONATE 4-PHOSPHATE DECARBOXYLASE-RELATED"/>
    <property type="match status" value="1"/>
</dbReference>
<dbReference type="RefSeq" id="WP_386415704.1">
    <property type="nucleotide sequence ID" value="NZ_JBHSZO010000024.1"/>
</dbReference>
<dbReference type="Proteomes" id="UP001596413">
    <property type="component" value="Unassembled WGS sequence"/>
</dbReference>
<keyword evidence="1" id="KW-0479">Metal-binding</keyword>
<dbReference type="InterPro" id="IPR036409">
    <property type="entry name" value="Aldolase_II/adducin_N_sf"/>
</dbReference>
<dbReference type="Pfam" id="PF00596">
    <property type="entry name" value="Aldolase_II"/>
    <property type="match status" value="1"/>
</dbReference>
<dbReference type="InterPro" id="IPR050197">
    <property type="entry name" value="Aldolase_class_II_sugar_metab"/>
</dbReference>
<evidence type="ECO:0000313" key="4">
    <source>
        <dbReference type="EMBL" id="MFC7219713.1"/>
    </source>
</evidence>
<dbReference type="Gene3D" id="3.40.225.10">
    <property type="entry name" value="Class II aldolase/adducin N-terminal domain"/>
    <property type="match status" value="1"/>
</dbReference>
<evidence type="ECO:0000259" key="3">
    <source>
        <dbReference type="SMART" id="SM01007"/>
    </source>
</evidence>
<protein>
    <submittedName>
        <fullName evidence="4">Class II aldolase/adducin family protein</fullName>
    </submittedName>
</protein>
<dbReference type="SMART" id="SM01007">
    <property type="entry name" value="Aldolase_II"/>
    <property type="match status" value="1"/>
</dbReference>
<evidence type="ECO:0000256" key="1">
    <source>
        <dbReference type="ARBA" id="ARBA00022723"/>
    </source>
</evidence>
<keyword evidence="2" id="KW-0456">Lyase</keyword>
<evidence type="ECO:0000313" key="5">
    <source>
        <dbReference type="Proteomes" id="UP001596413"/>
    </source>
</evidence>